<feature type="zinc finger region" description="C3H1-type" evidence="4">
    <location>
        <begin position="379"/>
        <end position="407"/>
    </location>
</feature>
<dbReference type="Gene3D" id="4.10.1000.10">
    <property type="entry name" value="Zinc finger, CCCH-type"/>
    <property type="match status" value="1"/>
</dbReference>
<evidence type="ECO:0000313" key="8">
    <source>
        <dbReference type="Proteomes" id="UP001221142"/>
    </source>
</evidence>
<dbReference type="InterPro" id="IPR000571">
    <property type="entry name" value="Znf_CCCH"/>
</dbReference>
<sequence length="433" mass="47940">MMEGSLSTANVPLAVQHPIELCLDTLKDEFVNVLQNEITYKNEIEQLKTELNVYKRAAKDLETELETTKRMQKEAEEQNGKLQAECLILKNQDKGHRVVVLLDGDGTIFSPQFIEKGQKGGHAAAQQLSDSTIQCLAANYEPRPLQLWVYVFFNKRGLVEALRRAGFAIAIAKFEEFVMGFNQASERFLMVDVGTTKEAADAKLKVYLEDEIRLPETFKIVFGGCHDNGYVANLRSQMTAGYKEKLILLQSYTEIAGEIAALGLPILNIPELFLSQKLGEHPVFNPATGLNPNSTPKAAPTKALPPVSSPLSGNVNLGTPQTVPVVVPRLLDPKKPIAHQKPGLCTLYYLRNQCKYRKSCKFAHDYVITDAQRDELVKFAKKAPCQTVLSGEMCALGDSCPFGHVCPFMPKCFFLKKGTCKFNQASMHASPAG</sequence>
<evidence type="ECO:0000256" key="2">
    <source>
        <dbReference type="ARBA" id="ARBA00022771"/>
    </source>
</evidence>
<gene>
    <name evidence="7" type="ORF">FB45DRAFT_1006089</name>
</gene>
<dbReference type="Proteomes" id="UP001221142">
    <property type="component" value="Unassembled WGS sequence"/>
</dbReference>
<dbReference type="PROSITE" id="PS50103">
    <property type="entry name" value="ZF_C3H1"/>
    <property type="match status" value="2"/>
</dbReference>
<dbReference type="PANTHER" id="PTHR37543:SF1">
    <property type="entry name" value="CCCH ZINC FINGER DNA BINDING PROTEIN (AFU_ORTHOLOGUE AFUA_5G12760)"/>
    <property type="match status" value="1"/>
</dbReference>
<protein>
    <recommendedName>
        <fullName evidence="6">C3H1-type domain-containing protein</fullName>
    </recommendedName>
</protein>
<dbReference type="GO" id="GO:0008270">
    <property type="term" value="F:zinc ion binding"/>
    <property type="evidence" value="ECO:0007669"/>
    <property type="project" value="UniProtKB-KW"/>
</dbReference>
<keyword evidence="3 4" id="KW-0862">Zinc</keyword>
<keyword evidence="8" id="KW-1185">Reference proteome</keyword>
<feature type="domain" description="C3H1-type" evidence="6">
    <location>
        <begin position="379"/>
        <end position="407"/>
    </location>
</feature>
<dbReference type="SUPFAM" id="SSF90229">
    <property type="entry name" value="CCCH zinc finger"/>
    <property type="match status" value="1"/>
</dbReference>
<organism evidence="7 8">
    <name type="scientific">Roridomyces roridus</name>
    <dbReference type="NCBI Taxonomy" id="1738132"/>
    <lineage>
        <taxon>Eukaryota</taxon>
        <taxon>Fungi</taxon>
        <taxon>Dikarya</taxon>
        <taxon>Basidiomycota</taxon>
        <taxon>Agaricomycotina</taxon>
        <taxon>Agaricomycetes</taxon>
        <taxon>Agaricomycetidae</taxon>
        <taxon>Agaricales</taxon>
        <taxon>Marasmiineae</taxon>
        <taxon>Mycenaceae</taxon>
        <taxon>Roridomyces</taxon>
    </lineage>
</organism>
<feature type="domain" description="C3H1-type" evidence="6">
    <location>
        <begin position="340"/>
        <end position="367"/>
    </location>
</feature>
<name>A0AAD7BKL1_9AGAR</name>
<keyword evidence="5" id="KW-0175">Coiled coil</keyword>
<feature type="zinc finger region" description="C3H1-type" evidence="4">
    <location>
        <begin position="340"/>
        <end position="367"/>
    </location>
</feature>
<dbReference type="Pfam" id="PF25540">
    <property type="entry name" value="DUF7923"/>
    <property type="match status" value="1"/>
</dbReference>
<evidence type="ECO:0000313" key="7">
    <source>
        <dbReference type="EMBL" id="KAJ7623800.1"/>
    </source>
</evidence>
<evidence type="ECO:0000256" key="5">
    <source>
        <dbReference type="SAM" id="Coils"/>
    </source>
</evidence>
<dbReference type="InterPro" id="IPR057683">
    <property type="entry name" value="DUF7923"/>
</dbReference>
<accession>A0AAD7BKL1</accession>
<evidence type="ECO:0000259" key="6">
    <source>
        <dbReference type="PROSITE" id="PS50103"/>
    </source>
</evidence>
<feature type="coiled-coil region" evidence="5">
    <location>
        <begin position="37"/>
        <end position="92"/>
    </location>
</feature>
<dbReference type="InterPro" id="IPR036855">
    <property type="entry name" value="Znf_CCCH_sf"/>
</dbReference>
<dbReference type="SMART" id="SM00356">
    <property type="entry name" value="ZnF_C3H1"/>
    <property type="match status" value="2"/>
</dbReference>
<reference evidence="7" key="1">
    <citation type="submission" date="2023-03" db="EMBL/GenBank/DDBJ databases">
        <title>Massive genome expansion in bonnet fungi (Mycena s.s.) driven by repeated elements and novel gene families across ecological guilds.</title>
        <authorList>
            <consortium name="Lawrence Berkeley National Laboratory"/>
            <person name="Harder C.B."/>
            <person name="Miyauchi S."/>
            <person name="Viragh M."/>
            <person name="Kuo A."/>
            <person name="Thoen E."/>
            <person name="Andreopoulos B."/>
            <person name="Lu D."/>
            <person name="Skrede I."/>
            <person name="Drula E."/>
            <person name="Henrissat B."/>
            <person name="Morin E."/>
            <person name="Kohler A."/>
            <person name="Barry K."/>
            <person name="LaButti K."/>
            <person name="Morin E."/>
            <person name="Salamov A."/>
            <person name="Lipzen A."/>
            <person name="Mereny Z."/>
            <person name="Hegedus B."/>
            <person name="Baldrian P."/>
            <person name="Stursova M."/>
            <person name="Weitz H."/>
            <person name="Taylor A."/>
            <person name="Grigoriev I.V."/>
            <person name="Nagy L.G."/>
            <person name="Martin F."/>
            <person name="Kauserud H."/>
        </authorList>
    </citation>
    <scope>NUCLEOTIDE SEQUENCE</scope>
    <source>
        <strain evidence="7">9284</strain>
    </source>
</reference>
<keyword evidence="2 4" id="KW-0863">Zinc-finger</keyword>
<keyword evidence="1 4" id="KW-0479">Metal-binding</keyword>
<dbReference type="PANTHER" id="PTHR37543">
    <property type="entry name" value="CCCH ZINC FINGER DNA BINDING PROTEIN (AFU_ORTHOLOGUE AFUA_5G12760)"/>
    <property type="match status" value="1"/>
</dbReference>
<evidence type="ECO:0000256" key="1">
    <source>
        <dbReference type="ARBA" id="ARBA00022723"/>
    </source>
</evidence>
<evidence type="ECO:0000256" key="4">
    <source>
        <dbReference type="PROSITE-ProRule" id="PRU00723"/>
    </source>
</evidence>
<proteinExistence type="predicted"/>
<dbReference type="EMBL" id="JARKIF010000014">
    <property type="protein sequence ID" value="KAJ7623800.1"/>
    <property type="molecule type" value="Genomic_DNA"/>
</dbReference>
<comment type="caution">
    <text evidence="7">The sequence shown here is derived from an EMBL/GenBank/DDBJ whole genome shotgun (WGS) entry which is preliminary data.</text>
</comment>
<evidence type="ECO:0000256" key="3">
    <source>
        <dbReference type="ARBA" id="ARBA00022833"/>
    </source>
</evidence>
<dbReference type="AlphaFoldDB" id="A0AAD7BKL1"/>